<name>A0A7V8N0H8_9LACT</name>
<dbReference type="SMART" id="SM00387">
    <property type="entry name" value="HATPase_c"/>
    <property type="match status" value="1"/>
</dbReference>
<evidence type="ECO:0000256" key="4">
    <source>
        <dbReference type="ARBA" id="ARBA00022553"/>
    </source>
</evidence>
<dbReference type="GO" id="GO:0016036">
    <property type="term" value="P:cellular response to phosphate starvation"/>
    <property type="evidence" value="ECO:0007669"/>
    <property type="project" value="TreeGrafter"/>
</dbReference>
<dbReference type="PANTHER" id="PTHR45453:SF1">
    <property type="entry name" value="PHOSPHATE REGULON SENSOR PROTEIN PHOR"/>
    <property type="match status" value="1"/>
</dbReference>
<comment type="catalytic activity">
    <reaction evidence="1">
        <text>ATP + protein L-histidine = ADP + protein N-phospho-L-histidine.</text>
        <dbReference type="EC" id="2.7.13.3"/>
    </reaction>
</comment>
<dbReference type="AlphaFoldDB" id="A0A7V8N0H8"/>
<dbReference type="InterPro" id="IPR003594">
    <property type="entry name" value="HATPase_dom"/>
</dbReference>
<feature type="domain" description="Histidine kinase" evidence="9">
    <location>
        <begin position="236"/>
        <end position="449"/>
    </location>
</feature>
<keyword evidence="5" id="KW-0808">Transferase</keyword>
<protein>
    <recommendedName>
        <fullName evidence="3">histidine kinase</fullName>
        <ecNumber evidence="3">2.7.13.3</ecNumber>
    </recommendedName>
</protein>
<dbReference type="InterPro" id="IPR005467">
    <property type="entry name" value="His_kinase_dom"/>
</dbReference>
<dbReference type="PRINTS" id="PR00344">
    <property type="entry name" value="BCTRLSENSOR"/>
</dbReference>
<evidence type="ECO:0000313" key="10">
    <source>
        <dbReference type="EMBL" id="MBA0016371.1"/>
    </source>
</evidence>
<dbReference type="Gene3D" id="3.30.565.10">
    <property type="entry name" value="Histidine kinase-like ATPase, C-terminal domain"/>
    <property type="match status" value="1"/>
</dbReference>
<reference evidence="10 11" key="1">
    <citation type="submission" date="2020-07" db="EMBL/GenBank/DDBJ databases">
        <authorList>
            <person name="Hilgarth M."/>
            <person name="Werum V."/>
            <person name="Vogel R.F."/>
        </authorList>
    </citation>
    <scope>NUCLEOTIDE SEQUENCE [LARGE SCALE GENOMIC DNA]</scope>
    <source>
        <strain evidence="10 11">DSM 28961</strain>
    </source>
</reference>
<evidence type="ECO:0000313" key="11">
    <source>
        <dbReference type="Proteomes" id="UP000530186"/>
    </source>
</evidence>
<dbReference type="GO" id="GO:0004721">
    <property type="term" value="F:phosphoprotein phosphatase activity"/>
    <property type="evidence" value="ECO:0007669"/>
    <property type="project" value="TreeGrafter"/>
</dbReference>
<dbReference type="Pfam" id="PF02518">
    <property type="entry name" value="HATPase_c"/>
    <property type="match status" value="1"/>
</dbReference>
<dbReference type="SUPFAM" id="SSF55874">
    <property type="entry name" value="ATPase domain of HSP90 chaperone/DNA topoisomerase II/histidine kinase"/>
    <property type="match status" value="1"/>
</dbReference>
<comment type="caution">
    <text evidence="10">The sequence shown here is derived from an EMBL/GenBank/DDBJ whole genome shotgun (WGS) entry which is preliminary data.</text>
</comment>
<evidence type="ECO:0000256" key="2">
    <source>
        <dbReference type="ARBA" id="ARBA00004370"/>
    </source>
</evidence>
<dbReference type="SMART" id="SM00388">
    <property type="entry name" value="HisKA"/>
    <property type="match status" value="1"/>
</dbReference>
<dbReference type="InterPro" id="IPR004358">
    <property type="entry name" value="Sig_transdc_His_kin-like_C"/>
</dbReference>
<feature type="transmembrane region" description="Helical" evidence="8">
    <location>
        <begin position="195"/>
        <end position="215"/>
    </location>
</feature>
<dbReference type="SUPFAM" id="SSF47384">
    <property type="entry name" value="Homodimeric domain of signal transducing histidine kinase"/>
    <property type="match status" value="1"/>
</dbReference>
<keyword evidence="8" id="KW-1133">Transmembrane helix</keyword>
<keyword evidence="8" id="KW-0472">Membrane</keyword>
<keyword evidence="4" id="KW-0597">Phosphoprotein</keyword>
<evidence type="ECO:0000256" key="5">
    <source>
        <dbReference type="ARBA" id="ARBA00022679"/>
    </source>
</evidence>
<dbReference type="PANTHER" id="PTHR45453">
    <property type="entry name" value="PHOSPHATE REGULON SENSOR PROTEIN PHOR"/>
    <property type="match status" value="1"/>
</dbReference>
<sequence length="449" mass="50631">MKKIVKKFASHHLFRFDVKHFLHFFVVFTVIFVALSVIILQTLTSGIYKSTDETIERLAKNPLMLTNLALHGTNNTTIFSDGPVNSQSNETSSVSGTQISVFSPNQTVILYDKKGQILNADTNLETSTVAEDIKFDKSNVGKISTVTIKTSGDALLYRTKTFKVTFDKNITTNIAYIQIFVNVDQLSDSLSRSQFIILTTMVSFWLISLVASIYLSRWSQKPVLAAYEKEKNFVENASHELRTPLAILQNRLELLFQKPTATIIDQSENISQSLAEVRNMRMLTSNLLNLAKRDGGLKVELTTVDQTYFEKIFENYKLLAENSEREFTSSVHLKDRVKLDESLIKQVLTILFDNAVKYTDVGSQIDIKVEKTGQNLVITTSDTGYGISNEDKKKIFDRFYRVDKARTRQKGGFGLGLSLAKQIIDACGGRIDVQDNQPQGTKFIIKLRA</sequence>
<evidence type="ECO:0000256" key="3">
    <source>
        <dbReference type="ARBA" id="ARBA00012438"/>
    </source>
</evidence>
<dbReference type="GO" id="GO:0000155">
    <property type="term" value="F:phosphorelay sensor kinase activity"/>
    <property type="evidence" value="ECO:0007669"/>
    <property type="project" value="InterPro"/>
</dbReference>
<dbReference type="GO" id="GO:0005886">
    <property type="term" value="C:plasma membrane"/>
    <property type="evidence" value="ECO:0007669"/>
    <property type="project" value="TreeGrafter"/>
</dbReference>
<dbReference type="Gene3D" id="1.10.287.130">
    <property type="match status" value="1"/>
</dbReference>
<dbReference type="InterPro" id="IPR036890">
    <property type="entry name" value="HATPase_C_sf"/>
</dbReference>
<keyword evidence="6 10" id="KW-0418">Kinase</keyword>
<dbReference type="InterPro" id="IPR003661">
    <property type="entry name" value="HisK_dim/P_dom"/>
</dbReference>
<organism evidence="10 11">
    <name type="scientific">Pseudolactococcus laudensis</name>
    <dbReference type="NCBI Taxonomy" id="1494461"/>
    <lineage>
        <taxon>Bacteria</taxon>
        <taxon>Bacillati</taxon>
        <taxon>Bacillota</taxon>
        <taxon>Bacilli</taxon>
        <taxon>Lactobacillales</taxon>
        <taxon>Streptococcaceae</taxon>
        <taxon>Pseudolactococcus</taxon>
    </lineage>
</organism>
<dbReference type="PROSITE" id="PS50109">
    <property type="entry name" value="HIS_KIN"/>
    <property type="match status" value="1"/>
</dbReference>
<dbReference type="CDD" id="cd00082">
    <property type="entry name" value="HisKA"/>
    <property type="match status" value="1"/>
</dbReference>
<dbReference type="InterPro" id="IPR036097">
    <property type="entry name" value="HisK_dim/P_sf"/>
</dbReference>
<dbReference type="EMBL" id="JACBNY010000005">
    <property type="protein sequence ID" value="MBA0016371.1"/>
    <property type="molecule type" value="Genomic_DNA"/>
</dbReference>
<feature type="transmembrane region" description="Helical" evidence="8">
    <location>
        <begin position="21"/>
        <end position="40"/>
    </location>
</feature>
<dbReference type="Proteomes" id="UP000530186">
    <property type="component" value="Unassembled WGS sequence"/>
</dbReference>
<evidence type="ECO:0000256" key="7">
    <source>
        <dbReference type="ARBA" id="ARBA00023012"/>
    </source>
</evidence>
<dbReference type="Pfam" id="PF00512">
    <property type="entry name" value="HisKA"/>
    <property type="match status" value="1"/>
</dbReference>
<evidence type="ECO:0000256" key="8">
    <source>
        <dbReference type="SAM" id="Phobius"/>
    </source>
</evidence>
<proteinExistence type="predicted"/>
<dbReference type="GeneID" id="303194732"/>
<dbReference type="RefSeq" id="WP_180746596.1">
    <property type="nucleotide sequence ID" value="NZ_CBCRWQ010000006.1"/>
</dbReference>
<keyword evidence="11" id="KW-1185">Reference proteome</keyword>
<evidence type="ECO:0000256" key="1">
    <source>
        <dbReference type="ARBA" id="ARBA00000085"/>
    </source>
</evidence>
<keyword evidence="7" id="KW-0902">Two-component regulatory system</keyword>
<evidence type="ECO:0000259" key="9">
    <source>
        <dbReference type="PROSITE" id="PS50109"/>
    </source>
</evidence>
<comment type="subcellular location">
    <subcellularLocation>
        <location evidence="2">Membrane</location>
    </subcellularLocation>
</comment>
<gene>
    <name evidence="10" type="ORF">HZR21_04285</name>
</gene>
<keyword evidence="8" id="KW-0812">Transmembrane</keyword>
<accession>A0A7V8N0H8</accession>
<dbReference type="EC" id="2.7.13.3" evidence="3"/>
<dbReference type="InterPro" id="IPR050351">
    <property type="entry name" value="BphY/WalK/GraS-like"/>
</dbReference>
<evidence type="ECO:0000256" key="6">
    <source>
        <dbReference type="ARBA" id="ARBA00022777"/>
    </source>
</evidence>
<dbReference type="FunFam" id="3.30.565.10:FF:000006">
    <property type="entry name" value="Sensor histidine kinase WalK"/>
    <property type="match status" value="1"/>
</dbReference>